<sequence>MRVEGFQAALCLLIVGALKVSGAGGGGSGPGGGGGDGSAGAGAAGGRYSTRLVRTRYGPLRGIITLTTRARAPREVEAFLGVPYATPPVASLRYMPPLTPSRWRGPKMADVAPPACPQTAPEVTISSPEALLHLPRGRVTLMRKILPVLANFSEDCLYLNLYIPRPEGLDSPPSPLPILVLIHGDSYEWGSSATLDGSALAAHANVAVVTLNYRLGILGFLKTGPKSSVQGNFGLMDIVAALHWLRENAAAFGADPERITLFGHTTGAALVHLLAMSPSAKGLFSRIVLSSGSALSPWALQTDPFFIKRRVAAHTGCHGDLEEEDIAPCLRNLPLEKLLQARPGPPRFLPGFAPFVDGGALVPLHPAAAMGMSTLAMGSVGLSWEDVKQAGPSTPSQSFIDTDVLLVVTSVEAYEELSAQDLEFGLNETRRDRLLRTLVRNVFRWHLNEIFSALRNEYTDWERAAGLAHNPLGVRDAALAVLGDGLTVAPISRVASLHSSGQGNGNTYFAHMLPGDSIPNRDFPQRPGSVRGEDLVYWLAQPLLPPGWPSLLTDKVNYTQQDAQMSKACVHYLGNYIRSGDPNSRSESSGEEERKRPSGSQHSHQGPFPFWDKYDSVNQYYLDLGQYTYPLY</sequence>
<comment type="caution">
    <text evidence="7">The sequence shown here is derived from an EMBL/GenBank/DDBJ whole genome shotgun (WGS) entry which is preliminary data.</text>
</comment>
<keyword evidence="2 5" id="KW-0732">Signal</keyword>
<dbReference type="PROSITE" id="PS00941">
    <property type="entry name" value="CARBOXYLESTERASE_B_2"/>
    <property type="match status" value="1"/>
</dbReference>
<dbReference type="InterPro" id="IPR051093">
    <property type="entry name" value="Neuroligin/BSAL"/>
</dbReference>
<comment type="similarity">
    <text evidence="1">Belongs to the type-B carboxylesterase/lipase family.</text>
</comment>
<dbReference type="InterPro" id="IPR019819">
    <property type="entry name" value="Carboxylesterase_B_CS"/>
</dbReference>
<dbReference type="Pfam" id="PF00135">
    <property type="entry name" value="COesterase"/>
    <property type="match status" value="1"/>
</dbReference>
<feature type="chain" id="PRO_5035729190" description="Carboxylesterase type B domain-containing protein" evidence="5">
    <location>
        <begin position="26"/>
        <end position="632"/>
    </location>
</feature>
<keyword evidence="3" id="KW-0325">Glycoprotein</keyword>
<dbReference type="InterPro" id="IPR002018">
    <property type="entry name" value="CarbesteraseB"/>
</dbReference>
<evidence type="ECO:0000256" key="5">
    <source>
        <dbReference type="SAM" id="SignalP"/>
    </source>
</evidence>
<name>A0A8S1C544_9INSE</name>
<evidence type="ECO:0000256" key="2">
    <source>
        <dbReference type="ARBA" id="ARBA00022729"/>
    </source>
</evidence>
<gene>
    <name evidence="7" type="ORF">CLODIP_2_CD14855</name>
</gene>
<dbReference type="OrthoDB" id="3200163at2759"/>
<evidence type="ECO:0000313" key="7">
    <source>
        <dbReference type="EMBL" id="CAB3363231.1"/>
    </source>
</evidence>
<dbReference type="Proteomes" id="UP000494165">
    <property type="component" value="Unassembled WGS sequence"/>
</dbReference>
<dbReference type="AlphaFoldDB" id="A0A8S1C544"/>
<evidence type="ECO:0000256" key="3">
    <source>
        <dbReference type="ARBA" id="ARBA00023180"/>
    </source>
</evidence>
<dbReference type="Gene3D" id="3.40.50.1820">
    <property type="entry name" value="alpha/beta hydrolase"/>
    <property type="match status" value="1"/>
</dbReference>
<organism evidence="7 8">
    <name type="scientific">Cloeon dipterum</name>
    <dbReference type="NCBI Taxonomy" id="197152"/>
    <lineage>
        <taxon>Eukaryota</taxon>
        <taxon>Metazoa</taxon>
        <taxon>Ecdysozoa</taxon>
        <taxon>Arthropoda</taxon>
        <taxon>Hexapoda</taxon>
        <taxon>Insecta</taxon>
        <taxon>Pterygota</taxon>
        <taxon>Palaeoptera</taxon>
        <taxon>Ephemeroptera</taxon>
        <taxon>Pisciforma</taxon>
        <taxon>Baetidae</taxon>
        <taxon>Cloeon</taxon>
    </lineage>
</organism>
<evidence type="ECO:0000259" key="6">
    <source>
        <dbReference type="Pfam" id="PF00135"/>
    </source>
</evidence>
<feature type="region of interest" description="Disordered" evidence="4">
    <location>
        <begin position="579"/>
        <end position="607"/>
    </location>
</feature>
<evidence type="ECO:0000256" key="4">
    <source>
        <dbReference type="SAM" id="MobiDB-lite"/>
    </source>
</evidence>
<dbReference type="EMBL" id="CADEPI010000011">
    <property type="protein sequence ID" value="CAB3363231.1"/>
    <property type="molecule type" value="Genomic_DNA"/>
</dbReference>
<feature type="signal peptide" evidence="5">
    <location>
        <begin position="1"/>
        <end position="25"/>
    </location>
</feature>
<evidence type="ECO:0000313" key="8">
    <source>
        <dbReference type="Proteomes" id="UP000494165"/>
    </source>
</evidence>
<keyword evidence="8" id="KW-1185">Reference proteome</keyword>
<dbReference type="SUPFAM" id="SSF53474">
    <property type="entry name" value="alpha/beta-Hydrolases"/>
    <property type="match status" value="1"/>
</dbReference>
<dbReference type="PANTHER" id="PTHR43903">
    <property type="entry name" value="NEUROLIGIN"/>
    <property type="match status" value="1"/>
</dbReference>
<accession>A0A8S1C544</accession>
<feature type="domain" description="Carboxylesterase type B" evidence="6">
    <location>
        <begin position="50"/>
        <end position="623"/>
    </location>
</feature>
<evidence type="ECO:0000256" key="1">
    <source>
        <dbReference type="ARBA" id="ARBA00005964"/>
    </source>
</evidence>
<reference evidence="7 8" key="1">
    <citation type="submission" date="2020-04" db="EMBL/GenBank/DDBJ databases">
        <authorList>
            <person name="Alioto T."/>
            <person name="Alioto T."/>
            <person name="Gomez Garrido J."/>
        </authorList>
    </citation>
    <scope>NUCLEOTIDE SEQUENCE [LARGE SCALE GENOMIC DNA]</scope>
</reference>
<protein>
    <recommendedName>
        <fullName evidence="6">Carboxylesterase type B domain-containing protein</fullName>
    </recommendedName>
</protein>
<dbReference type="InterPro" id="IPR029058">
    <property type="entry name" value="AB_hydrolase_fold"/>
</dbReference>
<proteinExistence type="inferred from homology"/>